<keyword evidence="2" id="KW-1185">Reference proteome</keyword>
<dbReference type="EMBL" id="CP060635">
    <property type="protein sequence ID" value="QNM08886.1"/>
    <property type="molecule type" value="Genomic_DNA"/>
</dbReference>
<proteinExistence type="predicted"/>
<reference evidence="1 2" key="1">
    <citation type="submission" date="2020-08" db="EMBL/GenBank/DDBJ databases">
        <authorList>
            <person name="Liu C."/>
            <person name="Sun Q."/>
        </authorList>
    </citation>
    <scope>NUCLEOTIDE SEQUENCE [LARGE SCALE GENOMIC DNA]</scope>
    <source>
        <strain evidence="1 2">NSJ-29</strain>
    </source>
</reference>
<evidence type="ECO:0000313" key="1">
    <source>
        <dbReference type="EMBL" id="QNM08886.1"/>
    </source>
</evidence>
<organism evidence="1 2">
    <name type="scientific">Wansuia hejianensis</name>
    <dbReference type="NCBI Taxonomy" id="2763667"/>
    <lineage>
        <taxon>Bacteria</taxon>
        <taxon>Bacillati</taxon>
        <taxon>Bacillota</taxon>
        <taxon>Clostridia</taxon>
        <taxon>Lachnospirales</taxon>
        <taxon>Lachnospiraceae</taxon>
        <taxon>Wansuia</taxon>
    </lineage>
</organism>
<dbReference type="Proteomes" id="UP000515860">
    <property type="component" value="Chromosome"/>
</dbReference>
<sequence>MDQKEKAAKLQVARQCAPVLAGIKVSNLLILSRVSPLTVMRMMDGTGLSFDYLYCGCSRKVWLVYWLEELEAVLQKPEVRIFLREFGYQEFSCSSVLMHLKKRYQAYLRNEEGYPHELGVLLDYPLADVKGFMENKGQNYLYSGYWKVYSNAEQAKKIFARYGEARRRAVQLAQEGKGFREITGSIIKWREPAAVI</sequence>
<dbReference type="KEGG" id="whj:H9Q79_00845"/>
<dbReference type="Pfam" id="PF12672">
    <property type="entry name" value="DUF3793"/>
    <property type="match status" value="1"/>
</dbReference>
<dbReference type="InterPro" id="IPR024523">
    <property type="entry name" value="DUF3793"/>
</dbReference>
<protein>
    <submittedName>
        <fullName evidence="1">DUF3793 family protein</fullName>
    </submittedName>
</protein>
<gene>
    <name evidence="1" type="ORF">H9Q79_00845</name>
</gene>
<accession>A0A7G9GDK4</accession>
<dbReference type="AlphaFoldDB" id="A0A7G9GDK4"/>
<evidence type="ECO:0000313" key="2">
    <source>
        <dbReference type="Proteomes" id="UP000515860"/>
    </source>
</evidence>
<name>A0A7G9GDK4_9FIRM</name>
<dbReference type="RefSeq" id="WP_249329001.1">
    <property type="nucleotide sequence ID" value="NZ_CP060635.1"/>
</dbReference>